<dbReference type="InterPro" id="IPR039246">
    <property type="entry name" value="Flagellar_FlgA"/>
</dbReference>
<dbReference type="PANTHER" id="PTHR36307:SF1">
    <property type="entry name" value="FLAGELLA BASAL BODY P-RING FORMATION PROTEIN FLGA"/>
    <property type="match status" value="1"/>
</dbReference>
<feature type="chain" id="PRO_5020900888" description="Flagella basal body P-ring formation protein FlgA" evidence="7">
    <location>
        <begin position="23"/>
        <end position="230"/>
    </location>
</feature>
<evidence type="ECO:0000256" key="5">
    <source>
        <dbReference type="ARBA" id="ARBA00022764"/>
    </source>
</evidence>
<dbReference type="AlphaFoldDB" id="A0A4P6P750"/>
<comment type="similarity">
    <text evidence="2 7">Belongs to the FlgA family.</text>
</comment>
<dbReference type="Proteomes" id="UP000290244">
    <property type="component" value="Chromosome"/>
</dbReference>
<dbReference type="Pfam" id="PF13144">
    <property type="entry name" value="ChapFlgA"/>
    <property type="match status" value="1"/>
</dbReference>
<comment type="subcellular location">
    <subcellularLocation>
        <location evidence="1 7">Periplasm</location>
    </subcellularLocation>
</comment>
<organism evidence="9 10">
    <name type="scientific">Litorilituus sediminis</name>
    <dbReference type="NCBI Taxonomy" id="718192"/>
    <lineage>
        <taxon>Bacteria</taxon>
        <taxon>Pseudomonadati</taxon>
        <taxon>Pseudomonadota</taxon>
        <taxon>Gammaproteobacteria</taxon>
        <taxon>Alteromonadales</taxon>
        <taxon>Colwelliaceae</taxon>
        <taxon>Litorilituus</taxon>
    </lineage>
</organism>
<evidence type="ECO:0000313" key="10">
    <source>
        <dbReference type="Proteomes" id="UP000290244"/>
    </source>
</evidence>
<reference evidence="9 10" key="1">
    <citation type="submission" date="2018-12" db="EMBL/GenBank/DDBJ databases">
        <title>Complete genome of Litorilituus sediminis.</title>
        <authorList>
            <person name="Liu A."/>
            <person name="Rong J."/>
        </authorList>
    </citation>
    <scope>NUCLEOTIDE SEQUENCE [LARGE SCALE GENOMIC DNA]</scope>
    <source>
        <strain evidence="9 10">JCM 17549</strain>
    </source>
</reference>
<dbReference type="GO" id="GO:0042597">
    <property type="term" value="C:periplasmic space"/>
    <property type="evidence" value="ECO:0007669"/>
    <property type="project" value="UniProtKB-SubCell"/>
</dbReference>
<evidence type="ECO:0000313" key="9">
    <source>
        <dbReference type="EMBL" id="QBG35245.1"/>
    </source>
</evidence>
<keyword evidence="7" id="KW-1005">Bacterial flagellum biogenesis</keyword>
<proteinExistence type="inferred from homology"/>
<evidence type="ECO:0000256" key="4">
    <source>
        <dbReference type="ARBA" id="ARBA00022729"/>
    </source>
</evidence>
<evidence type="ECO:0000256" key="7">
    <source>
        <dbReference type="RuleBase" id="RU362063"/>
    </source>
</evidence>
<keyword evidence="9" id="KW-0969">Cilium</keyword>
<evidence type="ECO:0000256" key="2">
    <source>
        <dbReference type="ARBA" id="ARBA00010474"/>
    </source>
</evidence>
<dbReference type="InterPro" id="IPR017585">
    <property type="entry name" value="SAF_FlgA"/>
</dbReference>
<protein>
    <recommendedName>
        <fullName evidence="3 7">Flagella basal body P-ring formation protein FlgA</fullName>
    </recommendedName>
</protein>
<keyword evidence="4 7" id="KW-0732">Signal</keyword>
<dbReference type="Pfam" id="PF17656">
    <property type="entry name" value="ChapFlgA_N"/>
    <property type="match status" value="1"/>
</dbReference>
<dbReference type="Gene3D" id="3.90.1210.10">
    <property type="entry name" value="Antifreeze-like/N-acetylneuraminic acid synthase C-terminal domain"/>
    <property type="match status" value="1"/>
</dbReference>
<dbReference type="CDD" id="cd11614">
    <property type="entry name" value="SAF_CpaB_FlgA_like"/>
    <property type="match status" value="1"/>
</dbReference>
<accession>A0A4P6P750</accession>
<dbReference type="GO" id="GO:0044780">
    <property type="term" value="P:bacterial-type flagellum assembly"/>
    <property type="evidence" value="ECO:0007669"/>
    <property type="project" value="InterPro"/>
</dbReference>
<dbReference type="Gene3D" id="2.30.30.760">
    <property type="match status" value="1"/>
</dbReference>
<dbReference type="InterPro" id="IPR041231">
    <property type="entry name" value="FlgA_N"/>
</dbReference>
<keyword evidence="9" id="KW-0966">Cell projection</keyword>
<name>A0A4P6P750_9GAMM</name>
<keyword evidence="9" id="KW-0282">Flagellum</keyword>
<evidence type="ECO:0000256" key="3">
    <source>
        <dbReference type="ARBA" id="ARBA00014754"/>
    </source>
</evidence>
<feature type="domain" description="SAF" evidence="8">
    <location>
        <begin position="108"/>
        <end position="170"/>
    </location>
</feature>
<dbReference type="InterPro" id="IPR013974">
    <property type="entry name" value="SAF"/>
</dbReference>
<dbReference type="KEGG" id="lsd:EMK97_05695"/>
<evidence type="ECO:0000259" key="8">
    <source>
        <dbReference type="SMART" id="SM00858"/>
    </source>
</evidence>
<dbReference type="OrthoDB" id="5729023at2"/>
<dbReference type="PANTHER" id="PTHR36307">
    <property type="entry name" value="FLAGELLA BASAL BODY P-RING FORMATION PROTEIN FLGA"/>
    <property type="match status" value="1"/>
</dbReference>
<feature type="signal peptide" evidence="7">
    <location>
        <begin position="1"/>
        <end position="22"/>
    </location>
</feature>
<dbReference type="EMBL" id="CP034759">
    <property type="protein sequence ID" value="QBG35245.1"/>
    <property type="molecule type" value="Genomic_DNA"/>
</dbReference>
<dbReference type="SMART" id="SM00858">
    <property type="entry name" value="SAF"/>
    <property type="match status" value="1"/>
</dbReference>
<sequence length="230" mass="25326">MNYIRVFSSFLIVMLFMSYNCAAVEYDRDFIQSLVKKYLQEQISPPANGKIAIKVATIDPRVTIKPCQTPLQVNIPEKYSGRNVNVKISCSDSTPWKLFLPAKIMTTLPVLIASKNITKGSVLTTDNTKVAFIDSKKIRGERLTDQSTVLGAKAERRIGKGRAISKRSICIVCKGDIVTITAKADNLHIKTQGVAISSGNINDQIRVKNSSSGKVINPKVKAMNQVIINL</sequence>
<dbReference type="NCBIfam" id="TIGR03170">
    <property type="entry name" value="flgA_cterm"/>
    <property type="match status" value="1"/>
</dbReference>
<keyword evidence="5 7" id="KW-0574">Periplasm</keyword>
<evidence type="ECO:0000256" key="6">
    <source>
        <dbReference type="ARBA" id="ARBA00025643"/>
    </source>
</evidence>
<comment type="function">
    <text evidence="6 7">Involved in the assembly process of the P-ring formation. It may associate with FlgF on the rod constituting a structure essential for the P-ring assembly or may act as a modulator protein for the P-ring assembly.</text>
</comment>
<gene>
    <name evidence="9" type="primary">flgA</name>
    <name evidence="9" type="ORF">EMK97_05695</name>
</gene>
<keyword evidence="10" id="KW-1185">Reference proteome</keyword>
<evidence type="ECO:0000256" key="1">
    <source>
        <dbReference type="ARBA" id="ARBA00004418"/>
    </source>
</evidence>